<name>A0ABD5E1W1_9ACTN</name>
<organism evidence="2 3">
    <name type="scientific">Streptomyces evansiae</name>
    <dbReference type="NCBI Taxonomy" id="3075535"/>
    <lineage>
        <taxon>Bacteria</taxon>
        <taxon>Bacillati</taxon>
        <taxon>Actinomycetota</taxon>
        <taxon>Actinomycetes</taxon>
        <taxon>Kitasatosporales</taxon>
        <taxon>Streptomycetaceae</taxon>
        <taxon>Streptomyces</taxon>
    </lineage>
</organism>
<sequence length="371" mass="38555">MAHLRDDALPDDPFPEGTDPLGGDATAPRPAPEDLAALLAEHPVADGYSGLAWTLRHLPWCEMELGDSALGADIPRLRAGGVGAQFWSLKVPGDEGASLTRTLEQLDFARAVVAAHPGALRLARTSYDVADAHGRGRIAVVPGPADARGIDDSLAGLRTLAELGVRSLTLAGARWAGEEGLSVFGTEVVRETNRLGMLLDLTGAPAAVVARVLDISRAPALLRAGAAAVREHAGNAPDPVLAALGAARGLCLVPLTEPLCGPALADTADHIDHVRAVAGPGSVALCGAHDTGEAHPEGLSDPTGYPPLLTELRARGWSDAELTALTWENVVRVLKEADETARETSARRGPSTARLEERDELTPRPVPGLGL</sequence>
<reference evidence="3" key="1">
    <citation type="submission" date="2023-07" db="EMBL/GenBank/DDBJ databases">
        <title>30 novel species of actinomycetes from the DSMZ collection.</title>
        <authorList>
            <person name="Nouioui I."/>
        </authorList>
    </citation>
    <scope>NUCLEOTIDE SEQUENCE [LARGE SCALE GENOMIC DNA]</scope>
    <source>
        <strain evidence="3">DSM 41982</strain>
    </source>
</reference>
<dbReference type="Gene3D" id="3.20.20.140">
    <property type="entry name" value="Metal-dependent hydrolases"/>
    <property type="match status" value="1"/>
</dbReference>
<dbReference type="InterPro" id="IPR032466">
    <property type="entry name" value="Metal_Hydrolase"/>
</dbReference>
<evidence type="ECO:0000256" key="1">
    <source>
        <dbReference type="SAM" id="MobiDB-lite"/>
    </source>
</evidence>
<evidence type="ECO:0000313" key="2">
    <source>
        <dbReference type="EMBL" id="MDT0415398.1"/>
    </source>
</evidence>
<feature type="region of interest" description="Disordered" evidence="1">
    <location>
        <begin position="338"/>
        <end position="371"/>
    </location>
</feature>
<proteinExistence type="predicted"/>
<keyword evidence="2" id="KW-0645">Protease</keyword>
<keyword evidence="2" id="KW-0224">Dipeptidase</keyword>
<protein>
    <submittedName>
        <fullName evidence="2">Membrane dipeptidase</fullName>
        <ecNumber evidence="2">3.4.13.-</ecNumber>
    </submittedName>
</protein>
<dbReference type="Pfam" id="PF01244">
    <property type="entry name" value="Peptidase_M19"/>
    <property type="match status" value="1"/>
</dbReference>
<gene>
    <name evidence="2" type="ORF">RM574_07820</name>
</gene>
<comment type="caution">
    <text evidence="2">The sequence shown here is derived from an EMBL/GenBank/DDBJ whole genome shotgun (WGS) entry which is preliminary data.</text>
</comment>
<dbReference type="SUPFAM" id="SSF51556">
    <property type="entry name" value="Metallo-dependent hydrolases"/>
    <property type="match status" value="1"/>
</dbReference>
<dbReference type="AlphaFoldDB" id="A0ABD5E1W1"/>
<accession>A0ABD5E1W1</accession>
<dbReference type="Proteomes" id="UP001183607">
    <property type="component" value="Unassembled WGS sequence"/>
</dbReference>
<dbReference type="GO" id="GO:0016805">
    <property type="term" value="F:dipeptidase activity"/>
    <property type="evidence" value="ECO:0007669"/>
    <property type="project" value="UniProtKB-KW"/>
</dbReference>
<dbReference type="PANTHER" id="PTHR10443">
    <property type="entry name" value="MICROSOMAL DIPEPTIDASE"/>
    <property type="match status" value="1"/>
</dbReference>
<dbReference type="EMBL" id="JAVRER010000008">
    <property type="protein sequence ID" value="MDT0415398.1"/>
    <property type="molecule type" value="Genomic_DNA"/>
</dbReference>
<dbReference type="PANTHER" id="PTHR10443:SF12">
    <property type="entry name" value="DIPEPTIDASE"/>
    <property type="match status" value="1"/>
</dbReference>
<dbReference type="InterPro" id="IPR008257">
    <property type="entry name" value="Pept_M19"/>
</dbReference>
<keyword evidence="2" id="KW-0378">Hydrolase</keyword>
<dbReference type="PROSITE" id="PS51365">
    <property type="entry name" value="RENAL_DIPEPTIDASE_2"/>
    <property type="match status" value="1"/>
</dbReference>
<evidence type="ECO:0000313" key="3">
    <source>
        <dbReference type="Proteomes" id="UP001183607"/>
    </source>
</evidence>
<dbReference type="EC" id="3.4.13.-" evidence="2"/>
<dbReference type="RefSeq" id="WP_311676818.1">
    <property type="nucleotide sequence ID" value="NZ_JAVRER010000008.1"/>
</dbReference>
<feature type="region of interest" description="Disordered" evidence="1">
    <location>
        <begin position="1"/>
        <end position="30"/>
    </location>
</feature>